<keyword evidence="3" id="KW-1185">Reference proteome</keyword>
<dbReference type="AlphaFoldDB" id="A0AAV4SPI7"/>
<feature type="compositionally biased region" description="Low complexity" evidence="1">
    <location>
        <begin position="203"/>
        <end position="220"/>
    </location>
</feature>
<evidence type="ECO:0000313" key="2">
    <source>
        <dbReference type="EMBL" id="GIY36298.1"/>
    </source>
</evidence>
<evidence type="ECO:0000256" key="1">
    <source>
        <dbReference type="SAM" id="MobiDB-lite"/>
    </source>
</evidence>
<organism evidence="2 3">
    <name type="scientific">Caerostris extrusa</name>
    <name type="common">Bark spider</name>
    <name type="synonym">Caerostris bankana</name>
    <dbReference type="NCBI Taxonomy" id="172846"/>
    <lineage>
        <taxon>Eukaryota</taxon>
        <taxon>Metazoa</taxon>
        <taxon>Ecdysozoa</taxon>
        <taxon>Arthropoda</taxon>
        <taxon>Chelicerata</taxon>
        <taxon>Arachnida</taxon>
        <taxon>Araneae</taxon>
        <taxon>Araneomorphae</taxon>
        <taxon>Entelegynae</taxon>
        <taxon>Araneoidea</taxon>
        <taxon>Araneidae</taxon>
        <taxon>Caerostris</taxon>
    </lineage>
</organism>
<dbReference type="Proteomes" id="UP001054945">
    <property type="component" value="Unassembled WGS sequence"/>
</dbReference>
<gene>
    <name evidence="2" type="ORF">CEXT_731491</name>
</gene>
<dbReference type="EMBL" id="BPLR01010028">
    <property type="protein sequence ID" value="GIY36298.1"/>
    <property type="molecule type" value="Genomic_DNA"/>
</dbReference>
<evidence type="ECO:0000313" key="3">
    <source>
        <dbReference type="Proteomes" id="UP001054945"/>
    </source>
</evidence>
<proteinExistence type="predicted"/>
<feature type="region of interest" description="Disordered" evidence="1">
    <location>
        <begin position="21"/>
        <end position="59"/>
    </location>
</feature>
<feature type="compositionally biased region" description="Polar residues" evidence="1">
    <location>
        <begin position="21"/>
        <end position="34"/>
    </location>
</feature>
<accession>A0AAV4SPI7</accession>
<name>A0AAV4SPI7_CAEEX</name>
<comment type="caution">
    <text evidence="2">The sequence shown here is derived from an EMBL/GenBank/DDBJ whole genome shotgun (WGS) entry which is preliminary data.</text>
</comment>
<sequence length="259" mass="29232">MPKKLYPKVVEIQEQKTTISATTEFRGTPTVKNQQRLKKDENTYAEDNQTQKHHNQVPDTSSIKLTTIEKVENASIEEHSTQTTSKPLYYETTALPLDAADTFEEKDHAEETIPPKVVEIQEQKTTISATTETPKTSKPLYYETTSLPLNAEENIHIKEITSPEVIAVNGRKPTITETTEVPSTSSVKPTITEIGEIVSDENYSTQKTSQSSYYETTSTSPNAPDTHDHINDITPPNVVEIKNKNQLFLQQQKFQIFHL</sequence>
<feature type="region of interest" description="Disordered" evidence="1">
    <location>
        <begin position="202"/>
        <end position="228"/>
    </location>
</feature>
<protein>
    <submittedName>
        <fullName evidence="2">Uncharacterized protein</fullName>
    </submittedName>
</protein>
<reference evidence="2 3" key="1">
    <citation type="submission" date="2021-06" db="EMBL/GenBank/DDBJ databases">
        <title>Caerostris extrusa draft genome.</title>
        <authorList>
            <person name="Kono N."/>
            <person name="Arakawa K."/>
        </authorList>
    </citation>
    <scope>NUCLEOTIDE SEQUENCE [LARGE SCALE GENOMIC DNA]</scope>
</reference>